<evidence type="ECO:0000313" key="2">
    <source>
        <dbReference type="EMBL" id="RDB17293.1"/>
    </source>
</evidence>
<evidence type="ECO:0008006" key="4">
    <source>
        <dbReference type="Google" id="ProtNLM"/>
    </source>
</evidence>
<keyword evidence="3" id="KW-1185">Reference proteome</keyword>
<dbReference type="Proteomes" id="UP000076154">
    <property type="component" value="Unassembled WGS sequence"/>
</dbReference>
<dbReference type="AlphaFoldDB" id="A0A369JC46"/>
<dbReference type="InParanoid" id="A0A369JC46"/>
<dbReference type="OrthoDB" id="2631350at2759"/>
<protein>
    <recommendedName>
        <fullName evidence="4">F-box domain-containing protein</fullName>
    </recommendedName>
</protein>
<name>A0A369JC46_HYPMA</name>
<feature type="region of interest" description="Disordered" evidence="1">
    <location>
        <begin position="1"/>
        <end position="25"/>
    </location>
</feature>
<dbReference type="Gene3D" id="3.80.10.10">
    <property type="entry name" value="Ribonuclease Inhibitor"/>
    <property type="match status" value="1"/>
</dbReference>
<dbReference type="SUPFAM" id="SSF52047">
    <property type="entry name" value="RNI-like"/>
    <property type="match status" value="1"/>
</dbReference>
<comment type="caution">
    <text evidence="2">The sequence shown here is derived from an EMBL/GenBank/DDBJ whole genome shotgun (WGS) entry which is preliminary data.</text>
</comment>
<proteinExistence type="predicted"/>
<organism evidence="2 3">
    <name type="scientific">Hypsizygus marmoreus</name>
    <name type="common">White beech mushroom</name>
    <name type="synonym">Agaricus marmoreus</name>
    <dbReference type="NCBI Taxonomy" id="39966"/>
    <lineage>
        <taxon>Eukaryota</taxon>
        <taxon>Fungi</taxon>
        <taxon>Dikarya</taxon>
        <taxon>Basidiomycota</taxon>
        <taxon>Agaricomycotina</taxon>
        <taxon>Agaricomycetes</taxon>
        <taxon>Agaricomycetidae</taxon>
        <taxon>Agaricales</taxon>
        <taxon>Tricholomatineae</taxon>
        <taxon>Lyophyllaceae</taxon>
        <taxon>Hypsizygus</taxon>
    </lineage>
</organism>
<evidence type="ECO:0000256" key="1">
    <source>
        <dbReference type="SAM" id="MobiDB-lite"/>
    </source>
</evidence>
<gene>
    <name evidence="2" type="ORF">Hypma_001931</name>
</gene>
<sequence>MPTTPSDDPILEGKSDPTSSKPSVVVEPRPKASFRCVHKGVLDNQDILGRVFEYFSSEPCTFPKPLTNTHLLWAALTCKAFLEPALNVLWRSASSLVPLLNLLPTFQLVQDTYVIRGVTREPDWNRYFYYARRVREFYYPGELGEDKKIANHTKVRLAQLWTTPLLPALRRFICLDVSAPGLFIHPLFLSHTIEHVELRFISDGEDEAVGTLLATISDEVPSLRSLILWGFMSIRTLSYVPELKNLQLLHLRHMGPAIDSQFIASIGAFEYLTDLAIDFNGSPYSRFPVDPGFTTLKQLSITATFNIAQDFLTSLSKDVVLNSLSFVVPPGPFTMGWEDQLASLFSKICERWPSSLQSITLDHEGTWDHVSLSMSNFVPLVQLPHIKSLQVIQYLTTLSNDDIHQLASAWPNLETLSFPFDHGIAPNTKPTFSALYTLAALCPHIKSIQIPLTFQVIPPLPDPRPASRRLESLFIGCVDAPHTIPDLLIIAHHIDRLFPRLKLLANADGDIDVWERVWCMIQAFRSVRSEEFNRD</sequence>
<dbReference type="STRING" id="39966.A0A369JC46"/>
<dbReference type="EMBL" id="LUEZ02000113">
    <property type="protein sequence ID" value="RDB17293.1"/>
    <property type="molecule type" value="Genomic_DNA"/>
</dbReference>
<evidence type="ECO:0000313" key="3">
    <source>
        <dbReference type="Proteomes" id="UP000076154"/>
    </source>
</evidence>
<accession>A0A369JC46</accession>
<dbReference type="InterPro" id="IPR032675">
    <property type="entry name" value="LRR_dom_sf"/>
</dbReference>
<reference evidence="2" key="1">
    <citation type="submission" date="2018-04" db="EMBL/GenBank/DDBJ databases">
        <title>Whole genome sequencing of Hypsizygus marmoreus.</title>
        <authorList>
            <person name="Choi I.-G."/>
            <person name="Min B."/>
            <person name="Kim J.-G."/>
            <person name="Kim S."/>
            <person name="Oh Y.-L."/>
            <person name="Kong W.-S."/>
            <person name="Park H."/>
            <person name="Jeong J."/>
            <person name="Song E.-S."/>
        </authorList>
    </citation>
    <scope>NUCLEOTIDE SEQUENCE [LARGE SCALE GENOMIC DNA]</scope>
    <source>
        <strain evidence="2">51987-8</strain>
    </source>
</reference>